<dbReference type="Pfam" id="PF00126">
    <property type="entry name" value="HTH_1"/>
    <property type="match status" value="1"/>
</dbReference>
<dbReference type="PANTHER" id="PTHR30118">
    <property type="entry name" value="HTH-TYPE TRANSCRIPTIONAL REGULATOR LEUO-RELATED"/>
    <property type="match status" value="1"/>
</dbReference>
<dbReference type="InterPro" id="IPR037402">
    <property type="entry name" value="YidZ_PBP2"/>
</dbReference>
<keyword evidence="4" id="KW-0804">Transcription</keyword>
<keyword evidence="3" id="KW-0238">DNA-binding</keyword>
<evidence type="ECO:0000256" key="1">
    <source>
        <dbReference type="ARBA" id="ARBA00009437"/>
    </source>
</evidence>
<dbReference type="InterPro" id="IPR000847">
    <property type="entry name" value="LysR_HTH_N"/>
</dbReference>
<dbReference type="InterPro" id="IPR050389">
    <property type="entry name" value="LysR-type_TF"/>
</dbReference>
<dbReference type="Pfam" id="PF03466">
    <property type="entry name" value="LysR_substrate"/>
    <property type="match status" value="1"/>
</dbReference>
<organism evidence="6 7">
    <name type="scientific">Diaphorobacter ruginosibacter</name>
    <dbReference type="NCBI Taxonomy" id="1715720"/>
    <lineage>
        <taxon>Bacteria</taxon>
        <taxon>Pseudomonadati</taxon>
        <taxon>Pseudomonadota</taxon>
        <taxon>Betaproteobacteria</taxon>
        <taxon>Burkholderiales</taxon>
        <taxon>Comamonadaceae</taxon>
        <taxon>Diaphorobacter</taxon>
    </lineage>
</organism>
<dbReference type="RefSeq" id="WP_187596721.1">
    <property type="nucleotide sequence ID" value="NZ_CP060714.1"/>
</dbReference>
<dbReference type="CDD" id="cd08417">
    <property type="entry name" value="PBP2_Nitroaromatics_like"/>
    <property type="match status" value="1"/>
</dbReference>
<evidence type="ECO:0000259" key="5">
    <source>
        <dbReference type="PROSITE" id="PS50931"/>
    </source>
</evidence>
<dbReference type="SUPFAM" id="SSF46785">
    <property type="entry name" value="Winged helix' DNA-binding domain"/>
    <property type="match status" value="1"/>
</dbReference>
<keyword evidence="2" id="KW-0805">Transcription regulation</keyword>
<dbReference type="InterPro" id="IPR036388">
    <property type="entry name" value="WH-like_DNA-bd_sf"/>
</dbReference>
<reference evidence="6 7" key="1">
    <citation type="submission" date="2020-08" db="EMBL/GenBank/DDBJ databases">
        <title>Genome sequence of Diaphorobacter ruginosibacter DSM 27467T.</title>
        <authorList>
            <person name="Hyun D.-W."/>
            <person name="Bae J.-W."/>
        </authorList>
    </citation>
    <scope>NUCLEOTIDE SEQUENCE [LARGE SCALE GENOMIC DNA]</scope>
    <source>
        <strain evidence="6 7">DSM 27467</strain>
    </source>
</reference>
<dbReference type="InterPro" id="IPR036390">
    <property type="entry name" value="WH_DNA-bd_sf"/>
</dbReference>
<evidence type="ECO:0000313" key="6">
    <source>
        <dbReference type="EMBL" id="QNN56455.1"/>
    </source>
</evidence>
<protein>
    <submittedName>
        <fullName evidence="6">LysR family transcriptional regulator</fullName>
    </submittedName>
</protein>
<dbReference type="Proteomes" id="UP000515811">
    <property type="component" value="Chromosome"/>
</dbReference>
<name>A0A7G9RLI0_9BURK</name>
<feature type="domain" description="HTH lysR-type" evidence="5">
    <location>
        <begin position="7"/>
        <end position="64"/>
    </location>
</feature>
<evidence type="ECO:0000256" key="3">
    <source>
        <dbReference type="ARBA" id="ARBA00023125"/>
    </source>
</evidence>
<proteinExistence type="inferred from homology"/>
<evidence type="ECO:0000256" key="4">
    <source>
        <dbReference type="ARBA" id="ARBA00023163"/>
    </source>
</evidence>
<evidence type="ECO:0000256" key="2">
    <source>
        <dbReference type="ARBA" id="ARBA00023015"/>
    </source>
</evidence>
<dbReference type="EMBL" id="CP060714">
    <property type="protein sequence ID" value="QNN56455.1"/>
    <property type="molecule type" value="Genomic_DNA"/>
</dbReference>
<dbReference type="Gene3D" id="3.40.190.10">
    <property type="entry name" value="Periplasmic binding protein-like II"/>
    <property type="match status" value="2"/>
</dbReference>
<sequence length="306" mass="34217">MARYRTTDLNLLKVFEALMTEGSVSRAADKLALTQPSVSNALKRLRDTFHDPLFVRTSGGVRPTLQAHELWNRIAPSLQLIRESVDGEVFDARTDHGELSIAMSDFVSAVVSPPLISALALDAPHTRLQTLSNSLVDFYELLETSQADFVVGVNNEEISRPRNLLSRRLWSLRMMCFMREGHPLAHHRIPPMQDFLDALHIDVSLPGKSVPAYDMFLSSLGASRRLGATVNHYLVAYEVLRQTDLIAVLPWSDLPASPPTPGIVCRPLPIEAPARVVEMVWHQRHEASARHQWFKGLLLQLLSPGN</sequence>
<dbReference type="PROSITE" id="PS50931">
    <property type="entry name" value="HTH_LYSR"/>
    <property type="match status" value="1"/>
</dbReference>
<dbReference type="GO" id="GO:0003677">
    <property type="term" value="F:DNA binding"/>
    <property type="evidence" value="ECO:0007669"/>
    <property type="project" value="UniProtKB-KW"/>
</dbReference>
<dbReference type="InterPro" id="IPR005119">
    <property type="entry name" value="LysR_subst-bd"/>
</dbReference>
<comment type="similarity">
    <text evidence="1">Belongs to the LysR transcriptional regulatory family.</text>
</comment>
<evidence type="ECO:0000313" key="7">
    <source>
        <dbReference type="Proteomes" id="UP000515811"/>
    </source>
</evidence>
<dbReference type="PRINTS" id="PR00039">
    <property type="entry name" value="HTHLYSR"/>
</dbReference>
<dbReference type="SUPFAM" id="SSF53850">
    <property type="entry name" value="Periplasmic binding protein-like II"/>
    <property type="match status" value="1"/>
</dbReference>
<dbReference type="GO" id="GO:0003700">
    <property type="term" value="F:DNA-binding transcription factor activity"/>
    <property type="evidence" value="ECO:0007669"/>
    <property type="project" value="InterPro"/>
</dbReference>
<dbReference type="AlphaFoldDB" id="A0A7G9RLI0"/>
<accession>A0A7G9RLI0</accession>
<keyword evidence="7" id="KW-1185">Reference proteome</keyword>
<dbReference type="KEGG" id="drg:H9K76_18220"/>
<dbReference type="PANTHER" id="PTHR30118:SF6">
    <property type="entry name" value="HTH-TYPE TRANSCRIPTIONAL REGULATOR LEUO"/>
    <property type="match status" value="1"/>
</dbReference>
<dbReference type="Gene3D" id="1.10.10.10">
    <property type="entry name" value="Winged helix-like DNA-binding domain superfamily/Winged helix DNA-binding domain"/>
    <property type="match status" value="1"/>
</dbReference>
<gene>
    <name evidence="6" type="ORF">H9K76_18220</name>
</gene>